<keyword evidence="2" id="KW-1185">Reference proteome</keyword>
<sequence length="135" mass="15538">MADAASYNRKGAHNIDMGKADILRAFEQSERIAIKEPLRTCKNPDYIQELFKYIQERSRQTNSEIVIGAWGRPYGGESEIAGYSLHTKEEAKGLLLISQRDHFSTDPFFGCFYDGEWFERKLQRLCNDAPQKSVK</sequence>
<protein>
    <submittedName>
        <fullName evidence="1">Uncharacterized protein</fullName>
    </submittedName>
</protein>
<dbReference type="Proteomes" id="UP000646946">
    <property type="component" value="Unassembled WGS sequence"/>
</dbReference>
<comment type="caution">
    <text evidence="1">The sequence shown here is derived from an EMBL/GenBank/DDBJ whole genome shotgun (WGS) entry which is preliminary data.</text>
</comment>
<reference evidence="1 2" key="1">
    <citation type="journal article" name="Nat. Commun.">
        <title>Undinarchaeota illuminate DPANN phylogeny and the impact of gene transfer on archaeal evolution.</title>
        <authorList>
            <person name="Dombrowski N."/>
            <person name="Williams T.A."/>
            <person name="Sun J."/>
            <person name="Woodcroft B.J."/>
            <person name="Lee J.H."/>
            <person name="Minh B.Q."/>
            <person name="Rinke C."/>
            <person name="Spang A."/>
        </authorList>
    </citation>
    <scope>NUCLEOTIDE SEQUENCE [LARGE SCALE GENOMIC DNA]</scope>
    <source>
        <strain evidence="1">MAG_bin1129</strain>
    </source>
</reference>
<accession>A0A832XJG0</accession>
<gene>
    <name evidence="1" type="ORF">H1016_03335</name>
</gene>
<organism evidence="1 2">
    <name type="scientific">Candidatus Naiadarchaeum limnaeum</name>
    <dbReference type="NCBI Taxonomy" id="2756139"/>
    <lineage>
        <taxon>Archaea</taxon>
        <taxon>Candidatus Undinarchaeota</taxon>
        <taxon>Candidatus Undinarchaeia</taxon>
        <taxon>Candidatus Naiadarchaeales</taxon>
        <taxon>Candidatus Naiadarchaeaceae</taxon>
        <taxon>Candidatus Naiadarchaeum</taxon>
    </lineage>
</organism>
<proteinExistence type="predicted"/>
<dbReference type="EMBL" id="DVAB01000026">
    <property type="protein sequence ID" value="HIK00547.1"/>
    <property type="molecule type" value="Genomic_DNA"/>
</dbReference>
<evidence type="ECO:0000313" key="1">
    <source>
        <dbReference type="EMBL" id="HIK00547.1"/>
    </source>
</evidence>
<evidence type="ECO:0000313" key="2">
    <source>
        <dbReference type="Proteomes" id="UP000646946"/>
    </source>
</evidence>
<name>A0A832XJG0_9ARCH</name>
<dbReference type="AlphaFoldDB" id="A0A832XJG0"/>